<feature type="domain" description="RNA polymerase sigma factor 70 region 4 type 2" evidence="7">
    <location>
        <begin position="109"/>
        <end position="159"/>
    </location>
</feature>
<dbReference type="InterPro" id="IPR014284">
    <property type="entry name" value="RNA_pol_sigma-70_dom"/>
</dbReference>
<evidence type="ECO:0000256" key="5">
    <source>
        <dbReference type="ARBA" id="ARBA00023163"/>
    </source>
</evidence>
<dbReference type="InterPro" id="IPR052704">
    <property type="entry name" value="ECF_Sigma-70_Domain"/>
</dbReference>
<evidence type="ECO:0000256" key="1">
    <source>
        <dbReference type="ARBA" id="ARBA00010641"/>
    </source>
</evidence>
<dbReference type="Gene3D" id="1.10.10.10">
    <property type="entry name" value="Winged helix-like DNA-binding domain superfamily/Winged helix DNA-binding domain"/>
    <property type="match status" value="1"/>
</dbReference>
<evidence type="ECO:0000256" key="2">
    <source>
        <dbReference type="ARBA" id="ARBA00011344"/>
    </source>
</evidence>
<dbReference type="PANTHER" id="PTHR30173">
    <property type="entry name" value="SIGMA 19 FACTOR"/>
    <property type="match status" value="1"/>
</dbReference>
<comment type="similarity">
    <text evidence="1">Belongs to the sigma-70 factor family. ECF subfamily.</text>
</comment>
<evidence type="ECO:0000256" key="4">
    <source>
        <dbReference type="ARBA" id="ARBA00023082"/>
    </source>
</evidence>
<evidence type="ECO:0000259" key="7">
    <source>
        <dbReference type="Pfam" id="PF08281"/>
    </source>
</evidence>
<comment type="caution">
    <text evidence="8">The sequence shown here is derived from an EMBL/GenBank/DDBJ whole genome shotgun (WGS) entry which is preliminary data.</text>
</comment>
<accession>A0ABR8MN54</accession>
<dbReference type="Pfam" id="PF08281">
    <property type="entry name" value="Sigma70_r4_2"/>
    <property type="match status" value="1"/>
</dbReference>
<dbReference type="RefSeq" id="WP_191200581.1">
    <property type="nucleotide sequence ID" value="NZ_BAAAPA010000001.1"/>
</dbReference>
<dbReference type="InterPro" id="IPR032710">
    <property type="entry name" value="NTF2-like_dom_sf"/>
</dbReference>
<evidence type="ECO:0000256" key="3">
    <source>
        <dbReference type="ARBA" id="ARBA00023015"/>
    </source>
</evidence>
<dbReference type="InterPro" id="IPR013325">
    <property type="entry name" value="RNA_pol_sigma_r2"/>
</dbReference>
<dbReference type="Pfam" id="PF04542">
    <property type="entry name" value="Sigma70_r2"/>
    <property type="match status" value="1"/>
</dbReference>
<dbReference type="Gene3D" id="1.10.1740.10">
    <property type="match status" value="1"/>
</dbReference>
<comment type="subunit">
    <text evidence="2">Interacts transiently with the RNA polymerase catalytic core formed by RpoA, RpoB, RpoC and RpoZ (2 alpha, 1 beta, 1 beta' and 1 omega subunit) to form the RNA polymerase holoenzyme that can initiate transcription.</text>
</comment>
<evidence type="ECO:0000259" key="6">
    <source>
        <dbReference type="Pfam" id="PF04542"/>
    </source>
</evidence>
<keyword evidence="3" id="KW-0805">Transcription regulation</keyword>
<dbReference type="EMBL" id="JACXYY010000007">
    <property type="protein sequence ID" value="MBD3916245.1"/>
    <property type="molecule type" value="Genomic_DNA"/>
</dbReference>
<evidence type="ECO:0000313" key="8">
    <source>
        <dbReference type="EMBL" id="MBD3916245.1"/>
    </source>
</evidence>
<feature type="domain" description="RNA polymerase sigma-70 region 2" evidence="6">
    <location>
        <begin position="7"/>
        <end position="72"/>
    </location>
</feature>
<dbReference type="InterPro" id="IPR013324">
    <property type="entry name" value="RNA_pol_sigma_r3/r4-like"/>
</dbReference>
<dbReference type="PANTHER" id="PTHR30173:SF43">
    <property type="entry name" value="ECF RNA POLYMERASE SIGMA FACTOR SIGI-RELATED"/>
    <property type="match status" value="1"/>
</dbReference>
<organism evidence="8 9">
    <name type="scientific">Nocardioides hwasunensis</name>
    <dbReference type="NCBI Taxonomy" id="397258"/>
    <lineage>
        <taxon>Bacteria</taxon>
        <taxon>Bacillati</taxon>
        <taxon>Actinomycetota</taxon>
        <taxon>Actinomycetes</taxon>
        <taxon>Propionibacteriales</taxon>
        <taxon>Nocardioidaceae</taxon>
        <taxon>Nocardioides</taxon>
    </lineage>
</organism>
<dbReference type="InterPro" id="IPR036388">
    <property type="entry name" value="WH-like_DNA-bd_sf"/>
</dbReference>
<dbReference type="InterPro" id="IPR007627">
    <property type="entry name" value="RNA_pol_sigma70_r2"/>
</dbReference>
<sequence length="288" mass="31103">MERTEIFEAERPRLVGIASRVLADHAEAEDVVQQAWLRLERAVTRDRTEIENLPAWLTTVTTRLCLDRLRARTPMPLADADLDAELAGTHTTAADPADDVALADTVGIALQAVIDRLSPRERVAFVLHDSFGFEFATIAAVLDTSPAAARKLASRARSKVAQPAAEDALADWEVVDAFMAAARGGDLERLLQLLAPDAHIGADEVAALAGTPTAIEGRDSVATFFNGSAHAALPIYVGDRPAFAWYHRGEARVVFDFTIAEGHVQSIICRAEPAVLAQVVRRRGADAR</sequence>
<name>A0ABR8MN54_9ACTN</name>
<protein>
    <submittedName>
        <fullName evidence="8">Sigma-70 family RNA polymerase sigma factor</fullName>
    </submittedName>
</protein>
<dbReference type="SUPFAM" id="SSF88659">
    <property type="entry name" value="Sigma3 and sigma4 domains of RNA polymerase sigma factors"/>
    <property type="match status" value="1"/>
</dbReference>
<dbReference type="SUPFAM" id="SSF54427">
    <property type="entry name" value="NTF2-like"/>
    <property type="match status" value="1"/>
</dbReference>
<dbReference type="Gene3D" id="3.10.450.50">
    <property type="match status" value="1"/>
</dbReference>
<dbReference type="Proteomes" id="UP000649289">
    <property type="component" value="Unassembled WGS sequence"/>
</dbReference>
<proteinExistence type="inferred from homology"/>
<dbReference type="InterPro" id="IPR013249">
    <property type="entry name" value="RNA_pol_sigma70_r4_t2"/>
</dbReference>
<evidence type="ECO:0000313" key="9">
    <source>
        <dbReference type="Proteomes" id="UP000649289"/>
    </source>
</evidence>
<gene>
    <name evidence="8" type="ORF">IEZ25_16620</name>
</gene>
<reference evidence="8 9" key="1">
    <citation type="submission" date="2020-09" db="EMBL/GenBank/DDBJ databases">
        <title>novel species in genus Nocardioides.</title>
        <authorList>
            <person name="Zhang G."/>
        </authorList>
    </citation>
    <scope>NUCLEOTIDE SEQUENCE [LARGE SCALE GENOMIC DNA]</scope>
    <source>
        <strain evidence="8 9">19197</strain>
    </source>
</reference>
<dbReference type="SUPFAM" id="SSF88946">
    <property type="entry name" value="Sigma2 domain of RNA polymerase sigma factors"/>
    <property type="match status" value="1"/>
</dbReference>
<keyword evidence="9" id="KW-1185">Reference proteome</keyword>
<keyword evidence="5" id="KW-0804">Transcription</keyword>
<keyword evidence="4" id="KW-0731">Sigma factor</keyword>
<dbReference type="NCBIfam" id="TIGR02937">
    <property type="entry name" value="sigma70-ECF"/>
    <property type="match status" value="1"/>
</dbReference>